<dbReference type="AlphaFoldDB" id="A0A445F8Q5"/>
<accession>A0A445F8Q5</accession>
<evidence type="ECO:0000313" key="2">
    <source>
        <dbReference type="EMBL" id="RZB45154.1"/>
    </source>
</evidence>
<feature type="region of interest" description="Disordered" evidence="1">
    <location>
        <begin position="97"/>
        <end position="118"/>
    </location>
</feature>
<protein>
    <submittedName>
        <fullName evidence="2">Uncharacterized protein</fullName>
    </submittedName>
</protein>
<gene>
    <name evidence="2" type="ORF">D0Y65_054823</name>
</gene>
<dbReference type="EMBL" id="QZWG01000020">
    <property type="protein sequence ID" value="RZB45154.1"/>
    <property type="molecule type" value="Genomic_DNA"/>
</dbReference>
<reference evidence="2 3" key="1">
    <citation type="submission" date="2018-09" db="EMBL/GenBank/DDBJ databases">
        <title>A high-quality reference genome of wild soybean provides a powerful tool to mine soybean genomes.</title>
        <authorList>
            <person name="Xie M."/>
            <person name="Chung C.Y.L."/>
            <person name="Li M.-W."/>
            <person name="Wong F.-L."/>
            <person name="Chan T.-F."/>
            <person name="Lam H.-M."/>
        </authorList>
    </citation>
    <scope>NUCLEOTIDE SEQUENCE [LARGE SCALE GENOMIC DNA]</scope>
    <source>
        <strain evidence="3">cv. W05</strain>
        <tissue evidence="2">Hypocotyl of etiolated seedlings</tissue>
    </source>
</reference>
<name>A0A445F8Q5_GLYSO</name>
<dbReference type="Proteomes" id="UP000289340">
    <property type="component" value="Chromosome 20"/>
</dbReference>
<keyword evidence="3" id="KW-1185">Reference proteome</keyword>
<comment type="caution">
    <text evidence="2">The sequence shown here is derived from an EMBL/GenBank/DDBJ whole genome shotgun (WGS) entry which is preliminary data.</text>
</comment>
<proteinExistence type="predicted"/>
<evidence type="ECO:0000313" key="3">
    <source>
        <dbReference type="Proteomes" id="UP000289340"/>
    </source>
</evidence>
<feature type="non-terminal residue" evidence="2">
    <location>
        <position position="1"/>
    </location>
</feature>
<organism evidence="2 3">
    <name type="scientific">Glycine soja</name>
    <name type="common">Wild soybean</name>
    <dbReference type="NCBI Taxonomy" id="3848"/>
    <lineage>
        <taxon>Eukaryota</taxon>
        <taxon>Viridiplantae</taxon>
        <taxon>Streptophyta</taxon>
        <taxon>Embryophyta</taxon>
        <taxon>Tracheophyta</taxon>
        <taxon>Spermatophyta</taxon>
        <taxon>Magnoliopsida</taxon>
        <taxon>eudicotyledons</taxon>
        <taxon>Gunneridae</taxon>
        <taxon>Pentapetalae</taxon>
        <taxon>rosids</taxon>
        <taxon>fabids</taxon>
        <taxon>Fabales</taxon>
        <taxon>Fabaceae</taxon>
        <taxon>Papilionoideae</taxon>
        <taxon>50 kb inversion clade</taxon>
        <taxon>NPAAA clade</taxon>
        <taxon>indigoferoid/millettioid clade</taxon>
        <taxon>Phaseoleae</taxon>
        <taxon>Glycine</taxon>
        <taxon>Glycine subgen. Soja</taxon>
    </lineage>
</organism>
<evidence type="ECO:0000256" key="1">
    <source>
        <dbReference type="SAM" id="MobiDB-lite"/>
    </source>
</evidence>
<sequence>CSCWRKERCVFRKKLGSNSEQSPLARRRVALVKSMGATKVKLYDADVKLMVGLGNESMLCIPRWTRWLSKGHLDEAGAKLENAKSYNGNLIKMVMNSTKQNPKEDTGAWQWGEEQRQN</sequence>